<gene>
    <name evidence="2" type="ORF">MGAL_10B059202</name>
</gene>
<evidence type="ECO:0000259" key="1">
    <source>
        <dbReference type="Pfam" id="PF00386"/>
    </source>
</evidence>
<evidence type="ECO:0000313" key="2">
    <source>
        <dbReference type="EMBL" id="VDI42533.1"/>
    </source>
</evidence>
<proteinExistence type="predicted"/>
<reference evidence="2" key="1">
    <citation type="submission" date="2018-11" db="EMBL/GenBank/DDBJ databases">
        <authorList>
            <person name="Alioto T."/>
            <person name="Alioto T."/>
        </authorList>
    </citation>
    <scope>NUCLEOTIDE SEQUENCE</scope>
</reference>
<accession>A0A8B6F0A8</accession>
<dbReference type="InterPro" id="IPR001073">
    <property type="entry name" value="C1q_dom"/>
</dbReference>
<feature type="non-terminal residue" evidence="2">
    <location>
        <position position="1"/>
    </location>
</feature>
<dbReference type="Proteomes" id="UP000596742">
    <property type="component" value="Unassembled WGS sequence"/>
</dbReference>
<dbReference type="Gene3D" id="2.60.120.40">
    <property type="match status" value="1"/>
</dbReference>
<dbReference type="SUPFAM" id="SSF49842">
    <property type="entry name" value="TNF-like"/>
    <property type="match status" value="1"/>
</dbReference>
<dbReference type="Pfam" id="PF00386">
    <property type="entry name" value="C1q"/>
    <property type="match status" value="1"/>
</dbReference>
<name>A0A8B6F0A8_MYTGA</name>
<keyword evidence="3" id="KW-1185">Reference proteome</keyword>
<sequence length="124" mass="13689">AFTATLPTGPHCCAKTFPRVKYSEIKCADPGYDPVTGTFTVAAGMAGKYLVSVTMMTGTAAGHLQLIKNAPPAYVWLYTGNEYDMATQTVCMDLVVGDQVWVQPTYWAMYLFDVYNTFTVIKFM</sequence>
<comment type="caution">
    <text evidence="2">The sequence shown here is derived from an EMBL/GenBank/DDBJ whole genome shotgun (WGS) entry which is preliminary data.</text>
</comment>
<dbReference type="AlphaFoldDB" id="A0A8B6F0A8"/>
<feature type="domain" description="C1q" evidence="1">
    <location>
        <begin position="1"/>
        <end position="105"/>
    </location>
</feature>
<protein>
    <recommendedName>
        <fullName evidence="1">C1q domain-containing protein</fullName>
    </recommendedName>
</protein>
<evidence type="ECO:0000313" key="3">
    <source>
        <dbReference type="Proteomes" id="UP000596742"/>
    </source>
</evidence>
<dbReference type="InterPro" id="IPR008983">
    <property type="entry name" value="Tumour_necrosis_fac-like_dom"/>
</dbReference>
<organism evidence="2 3">
    <name type="scientific">Mytilus galloprovincialis</name>
    <name type="common">Mediterranean mussel</name>
    <dbReference type="NCBI Taxonomy" id="29158"/>
    <lineage>
        <taxon>Eukaryota</taxon>
        <taxon>Metazoa</taxon>
        <taxon>Spiralia</taxon>
        <taxon>Lophotrochozoa</taxon>
        <taxon>Mollusca</taxon>
        <taxon>Bivalvia</taxon>
        <taxon>Autobranchia</taxon>
        <taxon>Pteriomorphia</taxon>
        <taxon>Mytilida</taxon>
        <taxon>Mytiloidea</taxon>
        <taxon>Mytilidae</taxon>
        <taxon>Mytilinae</taxon>
        <taxon>Mytilus</taxon>
    </lineage>
</organism>
<dbReference type="EMBL" id="UYJE01006029">
    <property type="protein sequence ID" value="VDI42533.1"/>
    <property type="molecule type" value="Genomic_DNA"/>
</dbReference>